<comment type="similarity">
    <text evidence="1">Belongs to the GST superfamily.</text>
</comment>
<dbReference type="OMA" id="PSWADFF"/>
<dbReference type="PANTHER" id="PTHR44051:SF8">
    <property type="entry name" value="GLUTATHIONE S-TRANSFERASE GSTA"/>
    <property type="match status" value="1"/>
</dbReference>
<feature type="domain" description="GST N-terminal" evidence="2">
    <location>
        <begin position="11"/>
        <end position="87"/>
    </location>
</feature>
<proteinExistence type="inferred from homology"/>
<dbReference type="Proteomes" id="UP000242381">
    <property type="component" value="Unassembled WGS sequence"/>
</dbReference>
<feature type="domain" description="GST C-terminal" evidence="3">
    <location>
        <begin position="91"/>
        <end position="228"/>
    </location>
</feature>
<dbReference type="InterPro" id="IPR004045">
    <property type="entry name" value="Glutathione_S-Trfase_N"/>
</dbReference>
<dbReference type="PANTHER" id="PTHR44051">
    <property type="entry name" value="GLUTATHIONE S-TRANSFERASE-RELATED"/>
    <property type="match status" value="1"/>
</dbReference>
<dbReference type="PROSITE" id="PS50405">
    <property type="entry name" value="GST_CTER"/>
    <property type="match status" value="1"/>
</dbReference>
<dbReference type="VEuPathDB" id="FungiDB:BCV72DRAFT_204039"/>
<dbReference type="InterPro" id="IPR004046">
    <property type="entry name" value="GST_C"/>
</dbReference>
<sequence>MANDSWKMDNTVPTIIGASWSSYTRTICMALIYLGVPFRLQHAYPHSKLAYAHHPFGRIPTLIHGTHRVFETMAIREYIDTVFSSQLTPNDLETRVKMAQWISALNDYVFHYVVEGVCRRRLLSEAAGKSQDEITKLLVRPIKRAKPIIAELEAMTPDDGDYLCGQQLTWADLFVYPALAVIFALPEASIFMEIAPKLSTWTRKFEKRKEAIETFKGTIADDRNAMAKL</sequence>
<evidence type="ECO:0000313" key="4">
    <source>
        <dbReference type="EMBL" id="ORE17826.1"/>
    </source>
</evidence>
<dbReference type="InterPro" id="IPR040079">
    <property type="entry name" value="Glutathione_S-Trfase"/>
</dbReference>
<dbReference type="InterPro" id="IPR036282">
    <property type="entry name" value="Glutathione-S-Trfase_C_sf"/>
</dbReference>
<name>A0A1X0S0M6_RHIZD</name>
<dbReference type="InterPro" id="IPR036249">
    <property type="entry name" value="Thioredoxin-like_sf"/>
</dbReference>
<dbReference type="AlphaFoldDB" id="A0A1X0S0M6"/>
<evidence type="ECO:0000256" key="1">
    <source>
        <dbReference type="ARBA" id="ARBA00007409"/>
    </source>
</evidence>
<dbReference type="SUPFAM" id="SSF52833">
    <property type="entry name" value="Thioredoxin-like"/>
    <property type="match status" value="1"/>
</dbReference>
<dbReference type="InterPro" id="IPR010987">
    <property type="entry name" value="Glutathione-S-Trfase_C-like"/>
</dbReference>
<dbReference type="PROSITE" id="PS50404">
    <property type="entry name" value="GST_NTER"/>
    <property type="match status" value="1"/>
</dbReference>
<reference evidence="4 5" key="1">
    <citation type="journal article" date="2016" name="Proc. Natl. Acad. Sci. U.S.A.">
        <title>Lipid metabolic changes in an early divergent fungus govern the establishment of a mutualistic symbiosis with endobacteria.</title>
        <authorList>
            <person name="Lastovetsky O.A."/>
            <person name="Gaspar M.L."/>
            <person name="Mondo S.J."/>
            <person name="LaButti K.M."/>
            <person name="Sandor L."/>
            <person name="Grigoriev I.V."/>
            <person name="Henry S.A."/>
            <person name="Pawlowska T.E."/>
        </authorList>
    </citation>
    <scope>NUCLEOTIDE SEQUENCE [LARGE SCALE GENOMIC DNA]</scope>
    <source>
        <strain evidence="4 5">ATCC 11559</strain>
    </source>
</reference>
<evidence type="ECO:0008006" key="6">
    <source>
        <dbReference type="Google" id="ProtNLM"/>
    </source>
</evidence>
<protein>
    <recommendedName>
        <fullName evidence="6">Glutathione S-transferase</fullName>
    </recommendedName>
</protein>
<dbReference type="Pfam" id="PF13409">
    <property type="entry name" value="GST_N_2"/>
    <property type="match status" value="1"/>
</dbReference>
<evidence type="ECO:0000259" key="2">
    <source>
        <dbReference type="PROSITE" id="PS50404"/>
    </source>
</evidence>
<dbReference type="EMBL" id="KV921345">
    <property type="protein sequence ID" value="ORE17826.1"/>
    <property type="molecule type" value="Genomic_DNA"/>
</dbReference>
<dbReference type="Gene3D" id="3.40.30.10">
    <property type="entry name" value="Glutaredoxin"/>
    <property type="match status" value="1"/>
</dbReference>
<dbReference type="SUPFAM" id="SSF47616">
    <property type="entry name" value="GST C-terminal domain-like"/>
    <property type="match status" value="1"/>
</dbReference>
<evidence type="ECO:0000259" key="3">
    <source>
        <dbReference type="PROSITE" id="PS50405"/>
    </source>
</evidence>
<dbReference type="Gene3D" id="1.20.1050.10">
    <property type="match status" value="1"/>
</dbReference>
<gene>
    <name evidence="4" type="ORF">BCV71DRAFT_255853</name>
</gene>
<dbReference type="SFLD" id="SFLDS00019">
    <property type="entry name" value="Glutathione_Transferase_(cytos"/>
    <property type="match status" value="1"/>
</dbReference>
<organism evidence="4 5">
    <name type="scientific">Rhizopus microsporus</name>
    <dbReference type="NCBI Taxonomy" id="58291"/>
    <lineage>
        <taxon>Eukaryota</taxon>
        <taxon>Fungi</taxon>
        <taxon>Fungi incertae sedis</taxon>
        <taxon>Mucoromycota</taxon>
        <taxon>Mucoromycotina</taxon>
        <taxon>Mucoromycetes</taxon>
        <taxon>Mucorales</taxon>
        <taxon>Mucorineae</taxon>
        <taxon>Rhizopodaceae</taxon>
        <taxon>Rhizopus</taxon>
    </lineage>
</organism>
<dbReference type="CDD" id="cd00299">
    <property type="entry name" value="GST_C_family"/>
    <property type="match status" value="1"/>
</dbReference>
<evidence type="ECO:0000313" key="5">
    <source>
        <dbReference type="Proteomes" id="UP000242381"/>
    </source>
</evidence>
<accession>A0A1X0S0M6</accession>
<dbReference type="Pfam" id="PF00043">
    <property type="entry name" value="GST_C"/>
    <property type="match status" value="1"/>
</dbReference>